<feature type="domain" description="Reverse transcriptase" evidence="2">
    <location>
        <begin position="600"/>
        <end position="781"/>
    </location>
</feature>
<accession>A0AAE1Z5X5</accession>
<protein>
    <recommendedName>
        <fullName evidence="2">Reverse transcriptase domain-containing protein</fullName>
    </recommendedName>
</protein>
<organism evidence="3 4">
    <name type="scientific">Schistosoma mekongi</name>
    <name type="common">Parasitic worm</name>
    <dbReference type="NCBI Taxonomy" id="38744"/>
    <lineage>
        <taxon>Eukaryota</taxon>
        <taxon>Metazoa</taxon>
        <taxon>Spiralia</taxon>
        <taxon>Lophotrochozoa</taxon>
        <taxon>Platyhelminthes</taxon>
        <taxon>Trematoda</taxon>
        <taxon>Digenea</taxon>
        <taxon>Strigeidida</taxon>
        <taxon>Schistosomatoidea</taxon>
        <taxon>Schistosomatidae</taxon>
        <taxon>Schistosoma</taxon>
    </lineage>
</organism>
<comment type="caution">
    <text evidence="3">The sequence shown here is derived from an EMBL/GenBank/DDBJ whole genome shotgun (WGS) entry which is preliminary data.</text>
</comment>
<dbReference type="InterPro" id="IPR000477">
    <property type="entry name" value="RT_dom"/>
</dbReference>
<dbReference type="PANTHER" id="PTHR19446">
    <property type="entry name" value="REVERSE TRANSCRIPTASES"/>
    <property type="match status" value="1"/>
</dbReference>
<dbReference type="InterPro" id="IPR043502">
    <property type="entry name" value="DNA/RNA_pol_sf"/>
</dbReference>
<evidence type="ECO:0000313" key="3">
    <source>
        <dbReference type="EMBL" id="KAK4467467.1"/>
    </source>
</evidence>
<dbReference type="PROSITE" id="PS00028">
    <property type="entry name" value="ZINC_FINGER_C2H2_1"/>
    <property type="match status" value="1"/>
</dbReference>
<dbReference type="InterPro" id="IPR013087">
    <property type="entry name" value="Znf_C2H2_type"/>
</dbReference>
<dbReference type="SUPFAM" id="SSF56672">
    <property type="entry name" value="DNA/RNA polymerases"/>
    <property type="match status" value="1"/>
</dbReference>
<dbReference type="PROSITE" id="PS50878">
    <property type="entry name" value="RT_POL"/>
    <property type="match status" value="1"/>
</dbReference>
<feature type="compositionally biased region" description="Low complexity" evidence="1">
    <location>
        <begin position="187"/>
        <end position="218"/>
    </location>
</feature>
<feature type="region of interest" description="Disordered" evidence="1">
    <location>
        <begin position="187"/>
        <end position="254"/>
    </location>
</feature>
<proteinExistence type="predicted"/>
<evidence type="ECO:0000256" key="1">
    <source>
        <dbReference type="SAM" id="MobiDB-lite"/>
    </source>
</evidence>
<reference evidence="3" key="1">
    <citation type="submission" date="2022-04" db="EMBL/GenBank/DDBJ databases">
        <authorList>
            <person name="Xu L."/>
            <person name="Lv Z."/>
        </authorList>
    </citation>
    <scope>NUCLEOTIDE SEQUENCE</scope>
    <source>
        <strain evidence="3">LV_2022a</strain>
    </source>
</reference>
<dbReference type="CDD" id="cd01650">
    <property type="entry name" value="RT_nLTR_like"/>
    <property type="match status" value="1"/>
</dbReference>
<feature type="compositionally biased region" description="Polar residues" evidence="1">
    <location>
        <begin position="230"/>
        <end position="240"/>
    </location>
</feature>
<reference evidence="3" key="2">
    <citation type="journal article" date="2023" name="Infect Dis Poverty">
        <title>Chromosome-scale genome of the human blood fluke Schistosoma mekongi and its implications for public health.</title>
        <authorList>
            <person name="Zhou M."/>
            <person name="Xu L."/>
            <person name="Xu D."/>
            <person name="Chen W."/>
            <person name="Khan J."/>
            <person name="Hu Y."/>
            <person name="Huang H."/>
            <person name="Wei H."/>
            <person name="Zhang Y."/>
            <person name="Chusongsang P."/>
            <person name="Tanasarnprasert K."/>
            <person name="Hu X."/>
            <person name="Limpanont Y."/>
            <person name="Lv Z."/>
        </authorList>
    </citation>
    <scope>NUCLEOTIDE SEQUENCE</scope>
    <source>
        <strain evidence="3">LV_2022a</strain>
    </source>
</reference>
<dbReference type="EMBL" id="JALJAT010000049">
    <property type="protein sequence ID" value="KAK4467467.1"/>
    <property type="molecule type" value="Genomic_DNA"/>
</dbReference>
<keyword evidence="4" id="KW-1185">Reference proteome</keyword>
<dbReference type="AlphaFoldDB" id="A0AAE1Z5X5"/>
<name>A0AAE1Z5X5_SCHME</name>
<gene>
    <name evidence="3" type="ORF">MN116_000321</name>
</gene>
<feature type="region of interest" description="Disordered" evidence="1">
    <location>
        <begin position="318"/>
        <end position="341"/>
    </location>
</feature>
<sequence>VRDANNYFVARPILHDWSEVTYSCLSAMLNSTIECCPVSTGAEADASFCYSSTCLSCFLSFESNSGLLKHAQLSHPEIILNTSSLRAPSNLLCMLCSSSFSTSRGFTQRLRHVHPEAYNHLKCRRLNASPLTHRSWSSEEDCSLLSNAEQLSTSCRLKLELYKRLHLIFPSRSPEAIKKRLRYLSSSSDASSSAPPPSDISISPSSVSSLPVDLDSPPRSLTTVRRPPRSHSSSILSFFTRTPRDASSSPSPIVLHSSPSTTILINNASVCPHIGPPVSSHILETSCSSLLAASPSLDASDVQQLAVPLPLPCTQHSLTPPPMTATSPVTQSEENPAPTSTLIYSSPTTIISINATTVVHKPFQPIPSPRYDDDRLQSGDPILTPSQSSFCPTPLSDEPPAMPCNDDFRALASAALRLITPTSPLLHAPLLRSFLETALIRTPDTDDTQFILNSHAELAFPKKWCPSKLRQPPNVATTINRKQLRRIQYGHIQTLYLRSQRDAANTVLDGRWRTPLTSSPFIIPEFENFWETVFTAPSVPDNRSVTPVVPVCPTLIAPISPAEVKWALSDMRNSATGVDKLTALHFLKSDVPSVAGYLNMVLAFEYLPTNLLMSRVTFIPKCTQPSRPNDFRPVSIAPVITRCLHKVLAKRWSPLFPPSKLQFAFLQRDGCFESINLLHSIIRYAHDRHTGCCIAFLDISRAFDSVSHDSILRAARRFGAPDGLCRYLQRVYGASTSCFNTFDCTPRCGVKQGDPLSPQEVRDIQHKKVNERTYITNVKVK</sequence>
<dbReference type="Pfam" id="PF00078">
    <property type="entry name" value="RVT_1"/>
    <property type="match status" value="1"/>
</dbReference>
<dbReference type="Proteomes" id="UP001292079">
    <property type="component" value="Unassembled WGS sequence"/>
</dbReference>
<feature type="non-terminal residue" evidence="3">
    <location>
        <position position="1"/>
    </location>
</feature>
<evidence type="ECO:0000259" key="2">
    <source>
        <dbReference type="PROSITE" id="PS50878"/>
    </source>
</evidence>
<evidence type="ECO:0000313" key="4">
    <source>
        <dbReference type="Proteomes" id="UP001292079"/>
    </source>
</evidence>